<dbReference type="InterPro" id="IPR050155">
    <property type="entry name" value="HAD-like_hydrolase_sf"/>
</dbReference>
<dbReference type="Pfam" id="PF13419">
    <property type="entry name" value="HAD_2"/>
    <property type="match status" value="1"/>
</dbReference>
<dbReference type="InterPro" id="IPR023198">
    <property type="entry name" value="PGP-like_dom2"/>
</dbReference>
<dbReference type="GO" id="GO:0005829">
    <property type="term" value="C:cytosol"/>
    <property type="evidence" value="ECO:0007669"/>
    <property type="project" value="TreeGrafter"/>
</dbReference>
<evidence type="ECO:0000313" key="2">
    <source>
        <dbReference type="Proteomes" id="UP000078368"/>
    </source>
</evidence>
<dbReference type="Gene3D" id="1.10.150.240">
    <property type="entry name" value="Putative phosphatase, domain 2"/>
    <property type="match status" value="1"/>
</dbReference>
<organism evidence="1 2">
    <name type="scientific">Peptidiphaga gingivicola</name>
    <dbReference type="NCBI Taxonomy" id="2741497"/>
    <lineage>
        <taxon>Bacteria</taxon>
        <taxon>Bacillati</taxon>
        <taxon>Actinomycetota</taxon>
        <taxon>Actinomycetes</taxon>
        <taxon>Actinomycetales</taxon>
        <taxon>Actinomycetaceae</taxon>
        <taxon>Peptidiphaga</taxon>
    </lineage>
</organism>
<dbReference type="InterPro" id="IPR006439">
    <property type="entry name" value="HAD-SF_hydro_IA"/>
</dbReference>
<dbReference type="PRINTS" id="PR00413">
    <property type="entry name" value="HADHALOGNASE"/>
</dbReference>
<sequence length="218" mass="23565">MSGGRTLRPALFDVDGTLVDSMDAVAETFDRIMREEAGIVHPREYYRRFVGPPLPESFAELGVDPGYFVGAYRRLYSARELELGLFDGIEAMLERLHEAGVPMAIATSKRTEAAVALVERLGIARRFVAVCGADESRGRTAKHWIVGDALEALEAAGVDASNAVMVGDRKYDVDGAAAHGLPTVLVRWGAAPEEEYALAWRTAETPGQLADLLICGVS</sequence>
<dbReference type="Proteomes" id="UP000078368">
    <property type="component" value="Unassembled WGS sequence"/>
</dbReference>
<reference evidence="1 2" key="1">
    <citation type="submission" date="2016-04" db="EMBL/GenBank/DDBJ databases">
        <title>Peptidophaga gingivicola gen. nov., sp. nov., isolated from human subgingival plaque.</title>
        <authorList>
            <person name="Beall C.J."/>
            <person name="Mokrzan E.M."/>
            <person name="Griffen A.L."/>
            <person name="Leys E.J."/>
        </authorList>
    </citation>
    <scope>NUCLEOTIDE SEQUENCE [LARGE SCALE GENOMIC DNA]</scope>
    <source>
        <strain evidence="1 2">BA112</strain>
    </source>
</reference>
<proteinExistence type="predicted"/>
<dbReference type="Gene3D" id="3.40.50.1000">
    <property type="entry name" value="HAD superfamily/HAD-like"/>
    <property type="match status" value="1"/>
</dbReference>
<protein>
    <recommendedName>
        <fullName evidence="3">Haloacid dehalogenase</fullName>
    </recommendedName>
</protein>
<dbReference type="SUPFAM" id="SSF56784">
    <property type="entry name" value="HAD-like"/>
    <property type="match status" value="1"/>
</dbReference>
<dbReference type="PANTHER" id="PTHR43434:SF20">
    <property type="entry name" value="5'-NUCLEOTIDASE"/>
    <property type="match status" value="1"/>
</dbReference>
<accession>A0A179B1J7</accession>
<gene>
    <name evidence="1" type="ORF">A4H34_09095</name>
</gene>
<dbReference type="InterPro" id="IPR023214">
    <property type="entry name" value="HAD_sf"/>
</dbReference>
<dbReference type="SFLD" id="SFLDS00003">
    <property type="entry name" value="Haloacid_Dehalogenase"/>
    <property type="match status" value="1"/>
</dbReference>
<dbReference type="PANTHER" id="PTHR43434">
    <property type="entry name" value="PHOSPHOGLYCOLATE PHOSPHATASE"/>
    <property type="match status" value="1"/>
</dbReference>
<dbReference type="RefSeq" id="WP_082903185.1">
    <property type="nucleotide sequence ID" value="NZ_LVZK01000003.1"/>
</dbReference>
<dbReference type="SFLD" id="SFLDG01129">
    <property type="entry name" value="C1.5:_HAD__Beta-PGM__Phosphata"/>
    <property type="match status" value="1"/>
</dbReference>
<dbReference type="AlphaFoldDB" id="A0A179B1J7"/>
<dbReference type="InterPro" id="IPR036412">
    <property type="entry name" value="HAD-like_sf"/>
</dbReference>
<evidence type="ECO:0008006" key="3">
    <source>
        <dbReference type="Google" id="ProtNLM"/>
    </source>
</evidence>
<name>A0A179B1J7_9ACTO</name>
<dbReference type="GO" id="GO:0004713">
    <property type="term" value="F:protein tyrosine kinase activity"/>
    <property type="evidence" value="ECO:0007669"/>
    <property type="project" value="TreeGrafter"/>
</dbReference>
<dbReference type="InterPro" id="IPR041492">
    <property type="entry name" value="HAD_2"/>
</dbReference>
<dbReference type="OrthoDB" id="9776368at2"/>
<evidence type="ECO:0000313" key="1">
    <source>
        <dbReference type="EMBL" id="OAP85255.1"/>
    </source>
</evidence>
<comment type="caution">
    <text evidence="1">The sequence shown here is derived from an EMBL/GenBank/DDBJ whole genome shotgun (WGS) entry which is preliminary data.</text>
</comment>
<keyword evidence="2" id="KW-1185">Reference proteome</keyword>
<dbReference type="STRING" id="1823756.A4H34_09095"/>
<dbReference type="EMBL" id="LVZK01000003">
    <property type="protein sequence ID" value="OAP85255.1"/>
    <property type="molecule type" value="Genomic_DNA"/>
</dbReference>